<sequence length="258" mass="28970">MSKLAVDAAAFKATLHKQSYSFWHSQPAPETSAKLTTGNLYSTQEETAQMQYVIYSQPADTGVGTNVNTQLIYAVNHLKSMHNPMCLQDIAIVTNTPINTDTFLLKKFCSHNKVQYDPKTDLYFYKHKFSFHNKAALTEIQCQICKGGGISIHALKKSWKEAPQAIEELEKKDEVLIMCTVKDSQLCMVFWNEIKLDEEGGGRLVEKEFNELWHSLKVLNDVDLLKQLANEGLQVTNAEMLMPKALGTKKKGKKGGAP</sequence>
<dbReference type="AlphaFoldDB" id="A0A9P5WVZ6"/>
<dbReference type="GO" id="GO:0001097">
    <property type="term" value="F:TFIIH-class transcription factor complex binding"/>
    <property type="evidence" value="ECO:0007669"/>
    <property type="project" value="TreeGrafter"/>
</dbReference>
<dbReference type="PANTHER" id="PTHR12716">
    <property type="entry name" value="TRANSCRIPTION INITIATION FACTOR IIE, BETA SUBUNIT"/>
    <property type="match status" value="1"/>
</dbReference>
<accession>A0A9P5WVZ6</accession>
<dbReference type="PIRSF" id="PIRSF016398">
    <property type="entry name" value="TFIIE-beta"/>
    <property type="match status" value="1"/>
</dbReference>
<evidence type="ECO:0000256" key="2">
    <source>
        <dbReference type="ARBA" id="ARBA00023015"/>
    </source>
</evidence>
<feature type="domain" description="TFIIE beta" evidence="8">
    <location>
        <begin position="55"/>
        <end position="132"/>
    </location>
</feature>
<dbReference type="Pfam" id="PF18121">
    <property type="entry name" value="TFA2_Winged_2"/>
    <property type="match status" value="1"/>
</dbReference>
<keyword evidence="5 7" id="KW-0539">Nucleus</keyword>
<dbReference type="PANTHER" id="PTHR12716:SF8">
    <property type="entry name" value="TRANSCRIPTION INITIATION FACTOR IIE SUBUNIT BETA"/>
    <property type="match status" value="1"/>
</dbReference>
<proteinExistence type="inferred from homology"/>
<evidence type="ECO:0000256" key="5">
    <source>
        <dbReference type="ARBA" id="ARBA00023242"/>
    </source>
</evidence>
<dbReference type="InterPro" id="IPR003166">
    <property type="entry name" value="TFIIE_bsu_DNA-bd"/>
</dbReference>
<comment type="function">
    <text evidence="6 7">Recruits TFIIH to the initiation complex and stimulates the RNA polymerase II C-terminal domain kinase and DNA-dependent ATPase activities of TFIIH. Both TFIIH and TFIIE are required for promoter clearance by RNA polymerase.</text>
</comment>
<evidence type="ECO:0000313" key="10">
    <source>
        <dbReference type="Proteomes" id="UP000807342"/>
    </source>
</evidence>
<dbReference type="GO" id="GO:0006367">
    <property type="term" value="P:transcription initiation at RNA polymerase II promoter"/>
    <property type="evidence" value="ECO:0007669"/>
    <property type="project" value="UniProtKB-UniRule"/>
</dbReference>
<evidence type="ECO:0000259" key="8">
    <source>
        <dbReference type="PROSITE" id="PS51351"/>
    </source>
</evidence>
<comment type="subunit">
    <text evidence="7">Tetramer of two alpha and two beta chains.</text>
</comment>
<reference evidence="9" key="1">
    <citation type="submission" date="2020-11" db="EMBL/GenBank/DDBJ databases">
        <authorList>
            <consortium name="DOE Joint Genome Institute"/>
            <person name="Ahrendt S."/>
            <person name="Riley R."/>
            <person name="Andreopoulos W."/>
            <person name="Labutti K."/>
            <person name="Pangilinan J."/>
            <person name="Ruiz-Duenas F.J."/>
            <person name="Barrasa J.M."/>
            <person name="Sanchez-Garcia M."/>
            <person name="Camarero S."/>
            <person name="Miyauchi S."/>
            <person name="Serrano A."/>
            <person name="Linde D."/>
            <person name="Babiker R."/>
            <person name="Drula E."/>
            <person name="Ayuso-Fernandez I."/>
            <person name="Pacheco R."/>
            <person name="Padilla G."/>
            <person name="Ferreira P."/>
            <person name="Barriuso J."/>
            <person name="Kellner H."/>
            <person name="Castanera R."/>
            <person name="Alfaro M."/>
            <person name="Ramirez L."/>
            <person name="Pisabarro A.G."/>
            <person name="Kuo A."/>
            <person name="Tritt A."/>
            <person name="Lipzen A."/>
            <person name="He G."/>
            <person name="Yan M."/>
            <person name="Ng V."/>
            <person name="Cullen D."/>
            <person name="Martin F."/>
            <person name="Rosso M.-N."/>
            <person name="Henrissat B."/>
            <person name="Hibbett D."/>
            <person name="Martinez A.T."/>
            <person name="Grigoriev I.V."/>
        </authorList>
    </citation>
    <scope>NUCLEOTIDE SEQUENCE</scope>
    <source>
        <strain evidence="9">MF-IS2</strain>
    </source>
</reference>
<dbReference type="GO" id="GO:0005673">
    <property type="term" value="C:transcription factor TFIIE complex"/>
    <property type="evidence" value="ECO:0007669"/>
    <property type="project" value="UniProtKB-UniRule"/>
</dbReference>
<evidence type="ECO:0000256" key="1">
    <source>
        <dbReference type="ARBA" id="ARBA00004123"/>
    </source>
</evidence>
<keyword evidence="4 7" id="KW-0804">Transcription</keyword>
<evidence type="ECO:0000256" key="7">
    <source>
        <dbReference type="PIRNR" id="PIRNR016398"/>
    </source>
</evidence>
<comment type="subcellular location">
    <subcellularLocation>
        <location evidence="1 7">Nucleus</location>
    </subcellularLocation>
</comment>
<name>A0A9P5WVZ6_9AGAR</name>
<evidence type="ECO:0000256" key="3">
    <source>
        <dbReference type="ARBA" id="ARBA00023125"/>
    </source>
</evidence>
<evidence type="ECO:0000313" key="9">
    <source>
        <dbReference type="EMBL" id="KAF9439789.1"/>
    </source>
</evidence>
<organism evidence="9 10">
    <name type="scientific">Macrolepiota fuliginosa MF-IS2</name>
    <dbReference type="NCBI Taxonomy" id="1400762"/>
    <lineage>
        <taxon>Eukaryota</taxon>
        <taxon>Fungi</taxon>
        <taxon>Dikarya</taxon>
        <taxon>Basidiomycota</taxon>
        <taxon>Agaricomycotina</taxon>
        <taxon>Agaricomycetes</taxon>
        <taxon>Agaricomycetidae</taxon>
        <taxon>Agaricales</taxon>
        <taxon>Agaricineae</taxon>
        <taxon>Agaricaceae</taxon>
        <taxon>Macrolepiota</taxon>
    </lineage>
</organism>
<dbReference type="InterPro" id="IPR016656">
    <property type="entry name" value="TFIIE-bsu"/>
</dbReference>
<dbReference type="Pfam" id="PF02186">
    <property type="entry name" value="TFIIE_beta"/>
    <property type="match status" value="1"/>
</dbReference>
<keyword evidence="2 7" id="KW-0805">Transcription regulation</keyword>
<dbReference type="EMBL" id="MU153410">
    <property type="protein sequence ID" value="KAF9439789.1"/>
    <property type="molecule type" value="Genomic_DNA"/>
</dbReference>
<comment type="caution">
    <text evidence="9">The sequence shown here is derived from an EMBL/GenBank/DDBJ whole genome shotgun (WGS) entry which is preliminary data.</text>
</comment>
<dbReference type="GO" id="GO:0003677">
    <property type="term" value="F:DNA binding"/>
    <property type="evidence" value="ECO:0007669"/>
    <property type="project" value="UniProtKB-UniRule"/>
</dbReference>
<protein>
    <recommendedName>
        <fullName evidence="7">Transcription initiation factor IIE subunit beta</fullName>
    </recommendedName>
</protein>
<gene>
    <name evidence="9" type="ORF">P691DRAFT_768869</name>
</gene>
<dbReference type="InterPro" id="IPR040501">
    <property type="entry name" value="TFA2_Winged_2"/>
</dbReference>
<evidence type="ECO:0000256" key="4">
    <source>
        <dbReference type="ARBA" id="ARBA00023163"/>
    </source>
</evidence>
<dbReference type="Proteomes" id="UP000807342">
    <property type="component" value="Unassembled WGS sequence"/>
</dbReference>
<keyword evidence="10" id="KW-1185">Reference proteome</keyword>
<comment type="similarity">
    <text evidence="7">Belongs to the TFIIE beta subunit family.</text>
</comment>
<dbReference type="PROSITE" id="PS51351">
    <property type="entry name" value="TFIIE_BETA_C"/>
    <property type="match status" value="1"/>
</dbReference>
<keyword evidence="3 7" id="KW-0238">DNA-binding</keyword>
<evidence type="ECO:0000256" key="6">
    <source>
        <dbReference type="ARBA" id="ARBA00025581"/>
    </source>
</evidence>
<dbReference type="OrthoDB" id="3907302at2759"/>